<reference evidence="11" key="2">
    <citation type="submission" date="2020-04" db="EMBL/GenBank/DDBJ databases">
        <authorList>
            <consortium name="NCBI Genome Project"/>
        </authorList>
    </citation>
    <scope>NUCLEOTIDE SEQUENCE</scope>
    <source>
        <strain evidence="11">CBS 781.70</strain>
    </source>
</reference>
<evidence type="ECO:0000256" key="1">
    <source>
        <dbReference type="ARBA" id="ARBA00022723"/>
    </source>
</evidence>
<evidence type="ECO:0000313" key="10">
    <source>
        <dbReference type="Proteomes" id="UP000504638"/>
    </source>
</evidence>
<evidence type="ECO:0000259" key="8">
    <source>
        <dbReference type="PROSITE" id="PS50048"/>
    </source>
</evidence>
<dbReference type="SUPFAM" id="SSF57701">
    <property type="entry name" value="Zn2/Cys6 DNA-binding domain"/>
    <property type="match status" value="1"/>
</dbReference>
<keyword evidence="6" id="KW-0539">Nucleus</keyword>
<accession>A0A6G1GFP7</accession>
<dbReference type="Proteomes" id="UP000504638">
    <property type="component" value="Unplaced"/>
</dbReference>
<dbReference type="OrthoDB" id="5121955at2759"/>
<evidence type="ECO:0000256" key="5">
    <source>
        <dbReference type="ARBA" id="ARBA00023163"/>
    </source>
</evidence>
<dbReference type="InterPro" id="IPR001138">
    <property type="entry name" value="Zn2Cys6_DnaBD"/>
</dbReference>
<proteinExistence type="predicted"/>
<keyword evidence="5" id="KW-0804">Transcription</keyword>
<evidence type="ECO:0000256" key="2">
    <source>
        <dbReference type="ARBA" id="ARBA00022833"/>
    </source>
</evidence>
<evidence type="ECO:0000256" key="3">
    <source>
        <dbReference type="ARBA" id="ARBA00023015"/>
    </source>
</evidence>
<feature type="compositionally biased region" description="Polar residues" evidence="7">
    <location>
        <begin position="106"/>
        <end position="120"/>
    </location>
</feature>
<dbReference type="Pfam" id="PF00172">
    <property type="entry name" value="Zn_clus"/>
    <property type="match status" value="1"/>
</dbReference>
<dbReference type="GO" id="GO:0000981">
    <property type="term" value="F:DNA-binding transcription factor activity, RNA polymerase II-specific"/>
    <property type="evidence" value="ECO:0007669"/>
    <property type="project" value="InterPro"/>
</dbReference>
<dbReference type="SMART" id="SM00066">
    <property type="entry name" value="GAL4"/>
    <property type="match status" value="1"/>
</dbReference>
<dbReference type="GO" id="GO:0003677">
    <property type="term" value="F:DNA binding"/>
    <property type="evidence" value="ECO:0007669"/>
    <property type="project" value="UniProtKB-KW"/>
</dbReference>
<feature type="compositionally biased region" description="Polar residues" evidence="7">
    <location>
        <begin position="652"/>
        <end position="662"/>
    </location>
</feature>
<evidence type="ECO:0000313" key="11">
    <source>
        <dbReference type="RefSeq" id="XP_033538529.1"/>
    </source>
</evidence>
<dbReference type="PANTHER" id="PTHR47171">
    <property type="entry name" value="FARA-RELATED"/>
    <property type="match status" value="1"/>
</dbReference>
<keyword evidence="3" id="KW-0805">Transcription regulation</keyword>
<evidence type="ECO:0000313" key="9">
    <source>
        <dbReference type="EMBL" id="KAF1816898.1"/>
    </source>
</evidence>
<dbReference type="PROSITE" id="PS50048">
    <property type="entry name" value="ZN2_CY6_FUNGAL_2"/>
    <property type="match status" value="1"/>
</dbReference>
<dbReference type="RefSeq" id="XP_033538529.1">
    <property type="nucleotide sequence ID" value="XM_033675391.1"/>
</dbReference>
<dbReference type="InterPro" id="IPR052073">
    <property type="entry name" value="Amide_Lactam_Regulators"/>
</dbReference>
<feature type="region of interest" description="Disordered" evidence="7">
    <location>
        <begin position="57"/>
        <end position="142"/>
    </location>
</feature>
<dbReference type="GO" id="GO:0008270">
    <property type="term" value="F:zinc ion binding"/>
    <property type="evidence" value="ECO:0007669"/>
    <property type="project" value="InterPro"/>
</dbReference>
<dbReference type="Gene3D" id="4.10.240.10">
    <property type="entry name" value="Zn(2)-C6 fungal-type DNA-binding domain"/>
    <property type="match status" value="1"/>
</dbReference>
<evidence type="ECO:0000256" key="7">
    <source>
        <dbReference type="SAM" id="MobiDB-lite"/>
    </source>
</evidence>
<feature type="compositionally biased region" description="Low complexity" evidence="7">
    <location>
        <begin position="72"/>
        <end position="92"/>
    </location>
</feature>
<dbReference type="SMART" id="SM00906">
    <property type="entry name" value="Fungal_trans"/>
    <property type="match status" value="1"/>
</dbReference>
<dbReference type="CDD" id="cd00067">
    <property type="entry name" value="GAL4"/>
    <property type="match status" value="1"/>
</dbReference>
<dbReference type="AlphaFoldDB" id="A0A6G1GFP7"/>
<dbReference type="CDD" id="cd12148">
    <property type="entry name" value="fungal_TF_MHR"/>
    <property type="match status" value="1"/>
</dbReference>
<keyword evidence="2" id="KW-0862">Zinc</keyword>
<sequence length="739" mass="82839">MPPESADTAPSLRRRRAKMACKTCNSRRVRCNVLEMRPCANCAAADIACELLPSRRGKYQRKKPQNTSPSVARSSRSEALSPSSPQPQFSPSVGAAGLPSIEQRHSVASHTGIPSPQASPQAGGIQTHDVGPQANASEVAQAQAAETHIVQTQTTETQAMDRTLFFGESNFLTCVAGERFGLPQPSSVSTQPKNRLSYPISDAINLKASKMYAARNPQISSLRHEYLRSEGAFTYPELQDSLQVLRAYFRWFHPCFPILDRSEIAGMVKSGEISPLLYQAILFVGTSYCDEETVHRMGFRDRPEAKAKLYNRARLLFDADWESNKVAVLQSLFLMSFWRAGPLNEKNSRYWLGAAIGLAQTRGFHRAAQSTTVGAKQAKMRRRIWWSIYVRDRQSSASLGLPSRIRDEDCDVQMLSPLDLEEEEPEGSASDIFGNNEPGHILYALEMAKLAKLLGKIITNQFTPGDSYLDKDERSRLSEALVLWKSELPENMRECNSESRPGMIWTYLLHLAYNNLHIYLHRRAYVRPLNEGDTQAGQVALQAARRITRIVEDMLSQDLVRFGQLHVLFASLCIHTISLQRSKDTTRRLAEHRAQMCLLGLKEIQKYWEVNNLVLELFFQYLDESTAKRLRASELEPVSEAVPENNPALQPVPSQQSLGPNSSLDEVAVSPLDHAGLPHNQELSLGTHPAFSEDTLFLDMPQNLYQNSTADPYAFLMDSQTPINDGLDMQGLQFLQRCL</sequence>
<dbReference type="InterPro" id="IPR036864">
    <property type="entry name" value="Zn2-C6_fun-type_DNA-bd_sf"/>
</dbReference>
<evidence type="ECO:0000256" key="6">
    <source>
        <dbReference type="ARBA" id="ARBA00023242"/>
    </source>
</evidence>
<dbReference type="EMBL" id="ML975149">
    <property type="protein sequence ID" value="KAF1816898.1"/>
    <property type="molecule type" value="Genomic_DNA"/>
</dbReference>
<name>A0A6G1GFP7_9PEZI</name>
<feature type="domain" description="Zn(2)-C6 fungal-type" evidence="8">
    <location>
        <begin position="20"/>
        <end position="51"/>
    </location>
</feature>
<keyword evidence="1" id="KW-0479">Metal-binding</keyword>
<dbReference type="GO" id="GO:0006351">
    <property type="term" value="P:DNA-templated transcription"/>
    <property type="evidence" value="ECO:0007669"/>
    <property type="project" value="InterPro"/>
</dbReference>
<keyword evidence="10" id="KW-1185">Reference proteome</keyword>
<feature type="compositionally biased region" description="Low complexity" evidence="7">
    <location>
        <begin position="133"/>
        <end position="142"/>
    </location>
</feature>
<reference evidence="9 11" key="1">
    <citation type="submission" date="2020-01" db="EMBL/GenBank/DDBJ databases">
        <authorList>
            <consortium name="DOE Joint Genome Institute"/>
            <person name="Haridas S."/>
            <person name="Albert R."/>
            <person name="Binder M."/>
            <person name="Bloem J."/>
            <person name="Labutti K."/>
            <person name="Salamov A."/>
            <person name="Andreopoulos B."/>
            <person name="Baker S.E."/>
            <person name="Barry K."/>
            <person name="Bills G."/>
            <person name="Bluhm B.H."/>
            <person name="Cannon C."/>
            <person name="Castanera R."/>
            <person name="Culley D.E."/>
            <person name="Daum C."/>
            <person name="Ezra D."/>
            <person name="Gonzalez J.B."/>
            <person name="Henrissat B."/>
            <person name="Kuo A."/>
            <person name="Liang C."/>
            <person name="Lipzen A."/>
            <person name="Lutzoni F."/>
            <person name="Magnuson J."/>
            <person name="Mondo S."/>
            <person name="Nolan M."/>
            <person name="Ohm R."/>
            <person name="Pangilinan J."/>
            <person name="Park H.-J."/>
            <person name="Ramirez L."/>
            <person name="Alfaro M."/>
            <person name="Sun H."/>
            <person name="Tritt A."/>
            <person name="Yoshinaga Y."/>
            <person name="Zwiers L.-H."/>
            <person name="Turgeon B.G."/>
            <person name="Goodwin S.B."/>
            <person name="Spatafora J.W."/>
            <person name="Crous P.W."/>
            <person name="Grigoriev I.V."/>
        </authorList>
    </citation>
    <scope>NUCLEOTIDE SEQUENCE</scope>
    <source>
        <strain evidence="9 11">CBS 781.70</strain>
    </source>
</reference>
<organism evidence="9">
    <name type="scientific">Eremomyces bilateralis CBS 781.70</name>
    <dbReference type="NCBI Taxonomy" id="1392243"/>
    <lineage>
        <taxon>Eukaryota</taxon>
        <taxon>Fungi</taxon>
        <taxon>Dikarya</taxon>
        <taxon>Ascomycota</taxon>
        <taxon>Pezizomycotina</taxon>
        <taxon>Dothideomycetes</taxon>
        <taxon>Dothideomycetes incertae sedis</taxon>
        <taxon>Eremomycetales</taxon>
        <taxon>Eremomycetaceae</taxon>
        <taxon>Eremomyces</taxon>
    </lineage>
</organism>
<dbReference type="InterPro" id="IPR007219">
    <property type="entry name" value="XnlR_reg_dom"/>
</dbReference>
<gene>
    <name evidence="9 11" type="ORF">P152DRAFT_3545</name>
</gene>
<dbReference type="Pfam" id="PF04082">
    <property type="entry name" value="Fungal_trans"/>
    <property type="match status" value="1"/>
</dbReference>
<evidence type="ECO:0000256" key="4">
    <source>
        <dbReference type="ARBA" id="ARBA00023125"/>
    </source>
</evidence>
<dbReference type="GeneID" id="54415961"/>
<dbReference type="PANTHER" id="PTHR47171:SF1">
    <property type="entry name" value="ZN(II)2CYS6 TRANSCRIPTION FACTOR (EUROFUNG)"/>
    <property type="match status" value="1"/>
</dbReference>
<keyword evidence="4" id="KW-0238">DNA-binding</keyword>
<protein>
    <recommendedName>
        <fullName evidence="8">Zn(2)-C6 fungal-type domain-containing protein</fullName>
    </recommendedName>
</protein>
<feature type="region of interest" description="Disordered" evidence="7">
    <location>
        <begin position="638"/>
        <end position="662"/>
    </location>
</feature>
<reference evidence="11" key="3">
    <citation type="submission" date="2025-04" db="UniProtKB">
        <authorList>
            <consortium name="RefSeq"/>
        </authorList>
    </citation>
    <scope>IDENTIFICATION</scope>
    <source>
        <strain evidence="11">CBS 781.70</strain>
    </source>
</reference>